<dbReference type="Proteomes" id="UP000494256">
    <property type="component" value="Unassembled WGS sequence"/>
</dbReference>
<evidence type="ECO:0000313" key="4">
    <source>
        <dbReference type="Proteomes" id="UP000494256"/>
    </source>
</evidence>
<comment type="caution">
    <text evidence="1">The sequence shown here is derived from an EMBL/GenBank/DDBJ whole genome shotgun (WGS) entry which is preliminary data.</text>
</comment>
<evidence type="ECO:0000313" key="1">
    <source>
        <dbReference type="EMBL" id="CAB3231761.1"/>
    </source>
</evidence>
<accession>A0A8S0ZFV8</accession>
<evidence type="ECO:0000313" key="2">
    <source>
        <dbReference type="EMBL" id="CAB3234861.1"/>
    </source>
</evidence>
<sequence length="117" mass="13594">MLWYTQLWNDLVEGTKGTITVKWPINYIPMVGARAPRDEVLCFRETSSSDRQIAANHRYTIDGVPLHYTLVHRYVVAGIVVNTSNTRMSVSVCFVVLTCEDVRENLFQFERELWRVV</sequence>
<dbReference type="EMBL" id="CADEBC010000473">
    <property type="protein sequence ID" value="CAB3231761.1"/>
    <property type="molecule type" value="Genomic_DNA"/>
</dbReference>
<evidence type="ECO:0000313" key="3">
    <source>
        <dbReference type="Proteomes" id="UP000494106"/>
    </source>
</evidence>
<dbReference type="AlphaFoldDB" id="A0A8S0ZFV8"/>
<dbReference type="Proteomes" id="UP000494106">
    <property type="component" value="Unassembled WGS sequence"/>
</dbReference>
<protein>
    <submittedName>
        <fullName evidence="1">Uncharacterized protein</fullName>
    </submittedName>
</protein>
<dbReference type="EMBL" id="CADEBD010000297">
    <property type="protein sequence ID" value="CAB3234861.1"/>
    <property type="molecule type" value="Genomic_DNA"/>
</dbReference>
<keyword evidence="3" id="KW-1185">Reference proteome</keyword>
<reference evidence="3 4" key="1">
    <citation type="submission" date="2020-04" db="EMBL/GenBank/DDBJ databases">
        <authorList>
            <person name="Wallbank WR R."/>
            <person name="Pardo Diaz C."/>
            <person name="Kozak K."/>
            <person name="Martin S."/>
            <person name="Jiggins C."/>
            <person name="Moest M."/>
            <person name="Warren A I."/>
            <person name="Byers J.R.P. K."/>
            <person name="Montejo-Kovacevich G."/>
            <person name="Yen C E."/>
        </authorList>
    </citation>
    <scope>NUCLEOTIDE SEQUENCE [LARGE SCALE GENOMIC DNA]</scope>
</reference>
<name>A0A8S0ZFV8_ARCPL</name>
<proteinExistence type="predicted"/>
<organism evidence="1 3">
    <name type="scientific">Arctia plantaginis</name>
    <name type="common">Wood tiger moth</name>
    <name type="synonym">Phalaena plantaginis</name>
    <dbReference type="NCBI Taxonomy" id="874455"/>
    <lineage>
        <taxon>Eukaryota</taxon>
        <taxon>Metazoa</taxon>
        <taxon>Ecdysozoa</taxon>
        <taxon>Arthropoda</taxon>
        <taxon>Hexapoda</taxon>
        <taxon>Insecta</taxon>
        <taxon>Pterygota</taxon>
        <taxon>Neoptera</taxon>
        <taxon>Endopterygota</taxon>
        <taxon>Lepidoptera</taxon>
        <taxon>Glossata</taxon>
        <taxon>Ditrysia</taxon>
        <taxon>Noctuoidea</taxon>
        <taxon>Erebidae</taxon>
        <taxon>Arctiinae</taxon>
        <taxon>Arctia</taxon>
    </lineage>
</organism>
<gene>
    <name evidence="1" type="ORF">APLA_LOCUS4615</name>
    <name evidence="2" type="ORF">APLA_LOCUS6750</name>
</gene>